<dbReference type="InterPro" id="IPR048846">
    <property type="entry name" value="PaaX-like_central"/>
</dbReference>
<dbReference type="Pfam" id="PF07848">
    <property type="entry name" value="PaaX"/>
    <property type="match status" value="1"/>
</dbReference>
<dbReference type="InterPro" id="IPR011965">
    <property type="entry name" value="PaaX_trns_reg"/>
</dbReference>
<reference evidence="4 5" key="1">
    <citation type="journal article" date="2021" name="Int. J. Syst. Evol. Microbiol.">
        <title>Steroidobacter gossypii sp. nov., isolated from soil of cotton cropping field.</title>
        <authorList>
            <person name="Huang R."/>
            <person name="Yang S."/>
            <person name="Zhen C."/>
            <person name="Liu W."/>
        </authorList>
    </citation>
    <scope>NUCLEOTIDE SEQUENCE [LARGE SCALE GENOMIC DNA]</scope>
    <source>
        <strain evidence="4 5">S1-65</strain>
    </source>
</reference>
<dbReference type="Pfam" id="PF08223">
    <property type="entry name" value="PaaX_C"/>
    <property type="match status" value="1"/>
</dbReference>
<dbReference type="PANTHER" id="PTHR30319">
    <property type="entry name" value="PHENYLACETIC ACID REGULATOR-RELATED TRANSCRIPTIONAL REPRESSOR"/>
    <property type="match status" value="1"/>
</dbReference>
<dbReference type="Gene3D" id="1.20.58.1460">
    <property type="match status" value="1"/>
</dbReference>
<evidence type="ECO:0000259" key="3">
    <source>
        <dbReference type="Pfam" id="PF20803"/>
    </source>
</evidence>
<dbReference type="Pfam" id="PF20803">
    <property type="entry name" value="PaaX_M"/>
    <property type="match status" value="1"/>
</dbReference>
<feature type="domain" description="Transcriptional repressor PaaX-like N-terminal" evidence="1">
    <location>
        <begin position="27"/>
        <end position="93"/>
    </location>
</feature>
<protein>
    <submittedName>
        <fullName evidence="4">Phenylacetic acid degradation operon negative regulatory protein PaaX</fullName>
    </submittedName>
</protein>
<sequence>MAAKSNSAFVTRTHALVARFRRQRPLRAGSLLVTILGDAIAPRGGTIALASLIKLAMPFGLTERLVRTSIGRLANEDWVSFERSGRASFYSLTVNGRARFAEATQRIYGAPPQDWDGLWTMAIVPPTLKTRRDNLRDELLWLGFGQITPGVFAHPTYKQSAINARLDELQSSGQLIVMRGSILSEAASANLVAMGWDLDDLARRYKRFIEMFSPVAAALNDAGHAPLAGDVAFILRTLLLHEYRKIHLRDPLLPVALLPEGWAGCDAQELCRNLYAKVFPASEHYLSATVQTQAGALPAPAAEIFQRFGGLPSADPNTDARVA</sequence>
<feature type="domain" description="Transcriptional repressor PaaX-like C-terminal" evidence="2">
    <location>
        <begin position="196"/>
        <end position="287"/>
    </location>
</feature>
<gene>
    <name evidence="4" type="primary">paaX</name>
    <name evidence="4" type="ORF">JM946_11295</name>
</gene>
<dbReference type="InterPro" id="IPR036388">
    <property type="entry name" value="WH-like_DNA-bd_sf"/>
</dbReference>
<feature type="domain" description="Transcriptional repressor PaaX-like central Cas2-like" evidence="3">
    <location>
        <begin position="113"/>
        <end position="191"/>
    </location>
</feature>
<dbReference type="Proteomes" id="UP000661077">
    <property type="component" value="Unassembled WGS sequence"/>
</dbReference>
<evidence type="ECO:0000313" key="4">
    <source>
        <dbReference type="EMBL" id="MBM0105340.1"/>
    </source>
</evidence>
<dbReference type="PANTHER" id="PTHR30319:SF1">
    <property type="entry name" value="TRANSCRIPTIONAL REPRESSOR PAAX"/>
    <property type="match status" value="1"/>
</dbReference>
<dbReference type="RefSeq" id="WP_203167388.1">
    <property type="nucleotide sequence ID" value="NZ_JAEVLS010000002.1"/>
</dbReference>
<dbReference type="EMBL" id="JAEVLS010000002">
    <property type="protein sequence ID" value="MBM0105340.1"/>
    <property type="molecule type" value="Genomic_DNA"/>
</dbReference>
<dbReference type="NCBIfam" id="TIGR02277">
    <property type="entry name" value="PaaX_trns_reg"/>
    <property type="match status" value="1"/>
</dbReference>
<accession>A0ABS1WWH9</accession>
<dbReference type="InterPro" id="IPR013225">
    <property type="entry name" value="PaaX_C"/>
</dbReference>
<evidence type="ECO:0000259" key="2">
    <source>
        <dbReference type="Pfam" id="PF08223"/>
    </source>
</evidence>
<evidence type="ECO:0000259" key="1">
    <source>
        <dbReference type="Pfam" id="PF07848"/>
    </source>
</evidence>
<dbReference type="Gene3D" id="1.10.10.10">
    <property type="entry name" value="Winged helix-like DNA-binding domain superfamily/Winged helix DNA-binding domain"/>
    <property type="match status" value="1"/>
</dbReference>
<comment type="caution">
    <text evidence="4">The sequence shown here is derived from an EMBL/GenBank/DDBJ whole genome shotgun (WGS) entry which is preliminary data.</text>
</comment>
<dbReference type="InterPro" id="IPR012906">
    <property type="entry name" value="PaaX-like_N"/>
</dbReference>
<keyword evidence="5" id="KW-1185">Reference proteome</keyword>
<dbReference type="PIRSF" id="PIRSF020623">
    <property type="entry name" value="PaaX"/>
    <property type="match status" value="1"/>
</dbReference>
<evidence type="ECO:0000313" key="5">
    <source>
        <dbReference type="Proteomes" id="UP000661077"/>
    </source>
</evidence>
<name>A0ABS1WWH9_9GAMM</name>
<proteinExistence type="predicted"/>
<organism evidence="4 5">
    <name type="scientific">Steroidobacter gossypii</name>
    <dbReference type="NCBI Taxonomy" id="2805490"/>
    <lineage>
        <taxon>Bacteria</taxon>
        <taxon>Pseudomonadati</taxon>
        <taxon>Pseudomonadota</taxon>
        <taxon>Gammaproteobacteria</taxon>
        <taxon>Steroidobacterales</taxon>
        <taxon>Steroidobacteraceae</taxon>
        <taxon>Steroidobacter</taxon>
    </lineage>
</organism>